<sequence length="76" mass="8810">MFGWNIAIIYLANMHNAIVATLKGHFNLAQVMVDYQWLLFFPSIYIFAIWDSYNDCLEMNTVFDEVAGVFYTPSTC</sequence>
<gene>
    <name evidence="1" type="ORF">P378_10155</name>
</gene>
<dbReference type="RefSeq" id="WP_099083017.1">
    <property type="nucleotide sequence ID" value="NZ_AWQQ01000051.1"/>
</dbReference>
<dbReference type="AlphaFoldDB" id="A0A2C6MFI1"/>
<evidence type="ECO:0000313" key="1">
    <source>
        <dbReference type="EMBL" id="PHJ38414.1"/>
    </source>
</evidence>
<protein>
    <submittedName>
        <fullName evidence="1">Uncharacterized protein</fullName>
    </submittedName>
</protein>
<organism evidence="1 2">
    <name type="scientific">Desulforamulus profundi</name>
    <dbReference type="NCBI Taxonomy" id="1383067"/>
    <lineage>
        <taxon>Bacteria</taxon>
        <taxon>Bacillati</taxon>
        <taxon>Bacillota</taxon>
        <taxon>Clostridia</taxon>
        <taxon>Eubacteriales</taxon>
        <taxon>Peptococcaceae</taxon>
        <taxon>Desulforamulus</taxon>
    </lineage>
</organism>
<proteinExistence type="predicted"/>
<keyword evidence="2" id="KW-1185">Reference proteome</keyword>
<dbReference type="Proteomes" id="UP000222564">
    <property type="component" value="Unassembled WGS sequence"/>
</dbReference>
<comment type="caution">
    <text evidence="1">The sequence shown here is derived from an EMBL/GenBank/DDBJ whole genome shotgun (WGS) entry which is preliminary data.</text>
</comment>
<name>A0A2C6MFI1_9FIRM</name>
<dbReference type="OrthoDB" id="1681403at2"/>
<dbReference type="EMBL" id="AWQQ01000051">
    <property type="protein sequence ID" value="PHJ38414.1"/>
    <property type="molecule type" value="Genomic_DNA"/>
</dbReference>
<accession>A0A2C6MFI1</accession>
<reference evidence="1 2" key="1">
    <citation type="submission" date="2013-09" db="EMBL/GenBank/DDBJ databases">
        <title>Biodegradation of hydrocarbons in the deep terrestrial subsurface : characterization of a microbial consortium composed of two Desulfotomaculum species originating from a deep geological formation.</title>
        <authorList>
            <person name="Aullo T."/>
            <person name="Berlendis S."/>
            <person name="Lascourreges J.-F."/>
            <person name="Dessort D."/>
            <person name="Saint-Laurent S."/>
            <person name="Schraauwers B."/>
            <person name="Mas J."/>
            <person name="Magot M."/>
            <person name="Ranchou-Peyruse A."/>
        </authorList>
    </citation>
    <scope>NUCLEOTIDE SEQUENCE [LARGE SCALE GENOMIC DNA]</scope>
    <source>
        <strain evidence="1 2">Bs107</strain>
    </source>
</reference>
<evidence type="ECO:0000313" key="2">
    <source>
        <dbReference type="Proteomes" id="UP000222564"/>
    </source>
</evidence>